<proteinExistence type="predicted"/>
<keyword evidence="2" id="KW-0863">Zinc-finger</keyword>
<accession>A0A1E3NY42</accession>
<dbReference type="RefSeq" id="XP_019037222.1">
    <property type="nucleotide sequence ID" value="XM_019183680.1"/>
</dbReference>
<feature type="region of interest" description="Disordered" evidence="5">
    <location>
        <begin position="387"/>
        <end position="453"/>
    </location>
</feature>
<dbReference type="SMART" id="SM00317">
    <property type="entry name" value="SET"/>
    <property type="match status" value="1"/>
</dbReference>
<dbReference type="Pfam" id="PF00856">
    <property type="entry name" value="SET"/>
    <property type="match status" value="1"/>
</dbReference>
<keyword evidence="3" id="KW-0862">Zinc</keyword>
<sequence>MSEEPSSSTAANSMETENSSLLEDASTLLMFHNAAVNNKHENQQQQQQLERPVQPIPKASTTSLLPSHSIKPTSAGSSRPGSTPNPVAIRSPKINTIASPGPAIAALADSDTEGGENDKSQKGIVAAAALAAAAGIPLPLINHDDQNKLNMQIIEKLKTKSVESSEAILQKAQDQVPKEQLHALQERAEVIRQGLKSKEEDKPENQNQELKTEEDANATTVLKNEEETANEDNQSSHDTDVESKDNDDTIMKDVTNDDIQNNETEEETSTLLDKQEEDQVENEEGGHEELKPKKQRKTKKKEQIENTKATVTVPKDYIVDPDAGIITCCCGYEDDDGFTIQCDNCFRWQHAVCMGIDSIDNAPENFLCNVCSPRKIDIKKARAIQTQRLNSLKRRKEKKGRNSADPETNDTSSISESTTSTANLSKDKEQQEGNQAKPKPKPKPNSYGKNLEDDDIHVLDAKDSYKSIYYALKNYEYQDEEVFSFVDSLKNLDNPRFIKIAKSEFNRVELPKLNVKPYSEVNNKKFNGISRLGLFTDTAIPQGKMVAEYLGEIGNKDKYITDTRNHYRIWGVEKPHVQFIPGLPLVIDARFSGNSARYIRRSCNANCELQTVVVSKDLVKFIIYSIKPIKPGAELTLNWNWDINHPIKGIQEGKPFDQINDAVKPSLVLSVESILTFLECGCTSVGDCCLAKVKKASAHIYRATRKGNNTSGLKLLQKEAKYSSIQERLLERETSNIRDSLDQVKSSIPIPNRDGSVSSSTEDINVRPFIFNYLTRKRKLDGHQKEGNEYLPIPIEVIPEEKKPDLSSATVPNAPAKPVKKLSFADYKKKKKPA</sequence>
<keyword evidence="4" id="KW-0156">Chromatin regulator</keyword>
<keyword evidence="8" id="KW-1185">Reference proteome</keyword>
<feature type="compositionally biased region" description="Polar residues" evidence="5">
    <location>
        <begin position="1"/>
        <end position="21"/>
    </location>
</feature>
<dbReference type="GeneID" id="30200926"/>
<feature type="compositionally biased region" description="Polar residues" evidence="5">
    <location>
        <begin position="59"/>
        <end position="85"/>
    </location>
</feature>
<evidence type="ECO:0000256" key="4">
    <source>
        <dbReference type="ARBA" id="ARBA00022853"/>
    </source>
</evidence>
<dbReference type="SUPFAM" id="SSF57903">
    <property type="entry name" value="FYVE/PHD zinc finger"/>
    <property type="match status" value="1"/>
</dbReference>
<feature type="compositionally biased region" description="Basic residues" evidence="5">
    <location>
        <begin position="391"/>
        <end position="401"/>
    </location>
</feature>
<dbReference type="OrthoDB" id="20872at2759"/>
<reference evidence="7 8" key="1">
    <citation type="journal article" date="2016" name="Proc. Natl. Acad. Sci. U.S.A.">
        <title>Comparative genomics of biotechnologically important yeasts.</title>
        <authorList>
            <person name="Riley R."/>
            <person name="Haridas S."/>
            <person name="Wolfe K.H."/>
            <person name="Lopes M.R."/>
            <person name="Hittinger C.T."/>
            <person name="Goeker M."/>
            <person name="Salamov A.A."/>
            <person name="Wisecaver J.H."/>
            <person name="Long T.M."/>
            <person name="Calvey C.H."/>
            <person name="Aerts A.L."/>
            <person name="Barry K.W."/>
            <person name="Choi C."/>
            <person name="Clum A."/>
            <person name="Coughlan A.Y."/>
            <person name="Deshpande S."/>
            <person name="Douglass A.P."/>
            <person name="Hanson S.J."/>
            <person name="Klenk H.-P."/>
            <person name="LaButti K.M."/>
            <person name="Lapidus A."/>
            <person name="Lindquist E.A."/>
            <person name="Lipzen A.M."/>
            <person name="Meier-Kolthoff J.P."/>
            <person name="Ohm R.A."/>
            <person name="Otillar R.P."/>
            <person name="Pangilinan J.L."/>
            <person name="Peng Y."/>
            <person name="Rokas A."/>
            <person name="Rosa C.A."/>
            <person name="Scheuner C."/>
            <person name="Sibirny A.A."/>
            <person name="Slot J.C."/>
            <person name="Stielow J.B."/>
            <person name="Sun H."/>
            <person name="Kurtzman C.P."/>
            <person name="Blackwell M."/>
            <person name="Grigoriev I.V."/>
            <person name="Jeffries T.W."/>
        </authorList>
    </citation>
    <scope>NUCLEOTIDE SEQUENCE [LARGE SCALE GENOMIC DNA]</scope>
    <source>
        <strain evidence="8">ATCC 58044 / CBS 1984 / NCYC 433 / NRRL Y-366-8</strain>
    </source>
</reference>
<dbReference type="SUPFAM" id="SSF82199">
    <property type="entry name" value="SET domain"/>
    <property type="match status" value="1"/>
</dbReference>
<evidence type="ECO:0000256" key="3">
    <source>
        <dbReference type="ARBA" id="ARBA00022833"/>
    </source>
</evidence>
<evidence type="ECO:0000313" key="8">
    <source>
        <dbReference type="Proteomes" id="UP000094112"/>
    </source>
</evidence>
<dbReference type="Gene3D" id="3.30.40.10">
    <property type="entry name" value="Zinc/RING finger domain, C3HC4 (zinc finger)"/>
    <property type="match status" value="1"/>
</dbReference>
<dbReference type="Gene3D" id="2.170.270.10">
    <property type="entry name" value="SET domain"/>
    <property type="match status" value="1"/>
</dbReference>
<dbReference type="PROSITE" id="PS01359">
    <property type="entry name" value="ZF_PHD_1"/>
    <property type="match status" value="1"/>
</dbReference>
<dbReference type="InterPro" id="IPR001965">
    <property type="entry name" value="Znf_PHD"/>
</dbReference>
<dbReference type="InterPro" id="IPR011011">
    <property type="entry name" value="Znf_FYVE_PHD"/>
</dbReference>
<dbReference type="GO" id="GO:0006355">
    <property type="term" value="P:regulation of DNA-templated transcription"/>
    <property type="evidence" value="ECO:0007669"/>
    <property type="project" value="TreeGrafter"/>
</dbReference>
<dbReference type="GO" id="GO:0006325">
    <property type="term" value="P:chromatin organization"/>
    <property type="evidence" value="ECO:0007669"/>
    <property type="project" value="UniProtKB-KW"/>
</dbReference>
<keyword evidence="1" id="KW-0479">Metal-binding</keyword>
<name>A0A1E3NY42_WICAA</name>
<dbReference type="InterPro" id="IPR046341">
    <property type="entry name" value="SET_dom_sf"/>
</dbReference>
<feature type="region of interest" description="Disordered" evidence="5">
    <location>
        <begin position="161"/>
        <end position="180"/>
    </location>
</feature>
<dbReference type="AlphaFoldDB" id="A0A1E3NY42"/>
<dbReference type="PANTHER" id="PTHR46462">
    <property type="entry name" value="UPSET, ISOFORM A"/>
    <property type="match status" value="1"/>
</dbReference>
<dbReference type="InterPro" id="IPR013083">
    <property type="entry name" value="Znf_RING/FYVE/PHD"/>
</dbReference>
<evidence type="ECO:0000256" key="2">
    <source>
        <dbReference type="ARBA" id="ARBA00022771"/>
    </source>
</evidence>
<dbReference type="GO" id="GO:0070210">
    <property type="term" value="C:Rpd3L-Expanded complex"/>
    <property type="evidence" value="ECO:0007669"/>
    <property type="project" value="TreeGrafter"/>
</dbReference>
<evidence type="ECO:0000259" key="6">
    <source>
        <dbReference type="PROSITE" id="PS50280"/>
    </source>
</evidence>
<dbReference type="EMBL" id="KV454212">
    <property type="protein sequence ID" value="ODQ58015.1"/>
    <property type="molecule type" value="Genomic_DNA"/>
</dbReference>
<dbReference type="PANTHER" id="PTHR46462:SF3">
    <property type="entry name" value="UPSET, ISOFORM A"/>
    <property type="match status" value="1"/>
</dbReference>
<feature type="compositionally biased region" description="Basic and acidic residues" evidence="5">
    <location>
        <begin position="188"/>
        <end position="214"/>
    </location>
</feature>
<dbReference type="Proteomes" id="UP000094112">
    <property type="component" value="Unassembled WGS sequence"/>
</dbReference>
<evidence type="ECO:0000256" key="1">
    <source>
        <dbReference type="ARBA" id="ARBA00022723"/>
    </source>
</evidence>
<dbReference type="Pfam" id="PF20826">
    <property type="entry name" value="PHD_5"/>
    <property type="match status" value="1"/>
</dbReference>
<dbReference type="InterPro" id="IPR001214">
    <property type="entry name" value="SET_dom"/>
</dbReference>
<evidence type="ECO:0000256" key="5">
    <source>
        <dbReference type="SAM" id="MobiDB-lite"/>
    </source>
</evidence>
<evidence type="ECO:0000313" key="7">
    <source>
        <dbReference type="EMBL" id="ODQ58015.1"/>
    </source>
</evidence>
<protein>
    <recommendedName>
        <fullName evidence="6">SET domain-containing protein</fullName>
    </recommendedName>
</protein>
<gene>
    <name evidence="7" type="ORF">WICANDRAFT_64164</name>
</gene>
<dbReference type="CDD" id="cd15550">
    <property type="entry name" value="PHD_MLL5"/>
    <property type="match status" value="1"/>
</dbReference>
<feature type="compositionally biased region" description="Basic and acidic residues" evidence="5">
    <location>
        <begin position="234"/>
        <end position="255"/>
    </location>
</feature>
<feature type="region of interest" description="Disordered" evidence="5">
    <location>
        <begin position="188"/>
        <end position="304"/>
    </location>
</feature>
<dbReference type="SMART" id="SM00249">
    <property type="entry name" value="PHD"/>
    <property type="match status" value="1"/>
</dbReference>
<dbReference type="STRING" id="683960.A0A1E3NY42"/>
<dbReference type="PROSITE" id="PS50280">
    <property type="entry name" value="SET"/>
    <property type="match status" value="1"/>
</dbReference>
<organism evidence="7 8">
    <name type="scientific">Wickerhamomyces anomalus (strain ATCC 58044 / CBS 1984 / NCYC 433 / NRRL Y-366-8)</name>
    <name type="common">Yeast</name>
    <name type="synonym">Hansenula anomala</name>
    <dbReference type="NCBI Taxonomy" id="683960"/>
    <lineage>
        <taxon>Eukaryota</taxon>
        <taxon>Fungi</taxon>
        <taxon>Dikarya</taxon>
        <taxon>Ascomycota</taxon>
        <taxon>Saccharomycotina</taxon>
        <taxon>Saccharomycetes</taxon>
        <taxon>Phaffomycetales</taxon>
        <taxon>Wickerhamomycetaceae</taxon>
        <taxon>Wickerhamomyces</taxon>
    </lineage>
</organism>
<dbReference type="GO" id="GO:0034967">
    <property type="term" value="C:Set3 complex"/>
    <property type="evidence" value="ECO:0007669"/>
    <property type="project" value="TreeGrafter"/>
</dbReference>
<feature type="compositionally biased region" description="Low complexity" evidence="5">
    <location>
        <begin position="409"/>
        <end position="421"/>
    </location>
</feature>
<feature type="domain" description="SET" evidence="6">
    <location>
        <begin position="511"/>
        <end position="640"/>
    </location>
</feature>
<feature type="region of interest" description="Disordered" evidence="5">
    <location>
        <begin position="1"/>
        <end position="120"/>
    </location>
</feature>
<dbReference type="GO" id="GO:0008270">
    <property type="term" value="F:zinc ion binding"/>
    <property type="evidence" value="ECO:0007669"/>
    <property type="project" value="UniProtKB-KW"/>
</dbReference>
<dbReference type="InterPro" id="IPR019786">
    <property type="entry name" value="Zinc_finger_PHD-type_CS"/>
</dbReference>